<evidence type="ECO:0000313" key="1">
    <source>
        <dbReference type="EMBL" id="VGO19877.1"/>
    </source>
</evidence>
<reference evidence="1 2" key="1">
    <citation type="submission" date="2019-04" db="EMBL/GenBank/DDBJ databases">
        <authorList>
            <person name="Van Vliet M D."/>
        </authorList>
    </citation>
    <scope>NUCLEOTIDE SEQUENCE [LARGE SCALE GENOMIC DNA]</scope>
    <source>
        <strain evidence="1 2">F21</strain>
    </source>
</reference>
<proteinExistence type="predicted"/>
<dbReference type="InterPro" id="IPR021345">
    <property type="entry name" value="DUF2961"/>
</dbReference>
<dbReference type="Gene3D" id="2.60.120.1390">
    <property type="match status" value="2"/>
</dbReference>
<organism evidence="1 2">
    <name type="scientific">Pontiella sulfatireligans</name>
    <dbReference type="NCBI Taxonomy" id="2750658"/>
    <lineage>
        <taxon>Bacteria</taxon>
        <taxon>Pseudomonadati</taxon>
        <taxon>Kiritimatiellota</taxon>
        <taxon>Kiritimatiellia</taxon>
        <taxon>Kiritimatiellales</taxon>
        <taxon>Pontiellaceae</taxon>
        <taxon>Pontiella</taxon>
    </lineage>
</organism>
<evidence type="ECO:0008006" key="3">
    <source>
        <dbReference type="Google" id="ProtNLM"/>
    </source>
</evidence>
<dbReference type="Pfam" id="PF11175">
    <property type="entry name" value="DUF2961"/>
    <property type="match status" value="2"/>
</dbReference>
<accession>A0A6C2UKC8</accession>
<gene>
    <name evidence="1" type="ORF">SCARR_01937</name>
</gene>
<dbReference type="AlphaFoldDB" id="A0A6C2UKC8"/>
<dbReference type="EMBL" id="CAAHFH010000001">
    <property type="protein sequence ID" value="VGO19877.1"/>
    <property type="molecule type" value="Genomic_DNA"/>
</dbReference>
<dbReference type="RefSeq" id="WP_136061345.1">
    <property type="nucleotide sequence ID" value="NZ_CAAHFH010000001.1"/>
</dbReference>
<name>A0A6C2UKC8_9BACT</name>
<sequence>MNTFIKLILCSIALQQVQNVVAERLYGLERMERFDLLPNLLEGTQVRQVSTRDRDGGNNDGWFGYYPALYRDDNNEFVLYDDIGAGCLYRIWMTYQKSSTMVYTNQLRFYFDNETTPRLERTIEDFFSATNAPFVYPLTGREYQSSHGYYNYVPLPYRERLKITMSDTNRPFYYNMTYHKFDSPDGIASWTGAEDASVVLSQWNNAGVDPKPTNGNAAFSGTLSVATGTTGVLFSASSPGTIQSLKLDPENATAELLASVWLRMTWDGQSEPAVNVPLGEFFGCGRDEVEVRSLPIGMSTTDDYYCYFPMPYWASAKIEVFNGHAGNLEMPFEIQVSSNSYKQANTGFFCTQYRKETFPNAPGSDYICVDAQGRGHLVGLSLYMLGTGTSGWKGMDYLEGDERIYVDGSLTPSLYGTGTEDYFNSGWYFNQGTFNLPYHGHPYEDHYNDPPPNHTQAYRFHLSDIICFNASLKFGIEHGRRNDQPGTYSSVAYLYMRHACGQVLTADLDLGDGWTEMLYDYQYPTGRLELSKDWNYEGIDDSVFMADEGYHYSNTVAEFTVPLAENAGLLLRRRTDQGIGGQKAHVFIDDAYAGIWYEADHNFSATTKRWLDSEFMVSSNLVAGKASARITIVPVPSASIWNEYRYWVYCIKPFGLVEDSDSDQLPDEWELSLVSALGTLHGGVDSDDDGFSDLDEYISGTHPTNPASFFAIQSGTGFQSELGRLYHLQQTTSLVSNDWITIRANIPGTGSFLELPVATNAPALFQRLQVELP</sequence>
<evidence type="ECO:0000313" key="2">
    <source>
        <dbReference type="Proteomes" id="UP000346198"/>
    </source>
</evidence>
<dbReference type="Proteomes" id="UP000346198">
    <property type="component" value="Unassembled WGS sequence"/>
</dbReference>
<keyword evidence="2" id="KW-1185">Reference proteome</keyword>
<protein>
    <recommendedName>
        <fullName evidence="3">DUF2961 domain-containing protein</fullName>
    </recommendedName>
</protein>